<evidence type="ECO:0000313" key="5">
    <source>
        <dbReference type="Proteomes" id="UP001207408"/>
    </source>
</evidence>
<proteinExistence type="predicted"/>
<evidence type="ECO:0000313" key="4">
    <source>
        <dbReference type="EMBL" id="MCW3807691.1"/>
    </source>
</evidence>
<dbReference type="InterPro" id="IPR004441">
    <property type="entry name" value="rRNA_MeTrfase_TrmH"/>
</dbReference>
<dbReference type="GO" id="GO:0005829">
    <property type="term" value="C:cytosol"/>
    <property type="evidence" value="ECO:0007669"/>
    <property type="project" value="TreeGrafter"/>
</dbReference>
<dbReference type="Pfam" id="PF08032">
    <property type="entry name" value="SpoU_sub_bind"/>
    <property type="match status" value="1"/>
</dbReference>
<name>A0AAE3MHP9_9BACT</name>
<dbReference type="InterPro" id="IPR029028">
    <property type="entry name" value="Alpha/beta_knot_MTases"/>
</dbReference>
<dbReference type="Gene3D" id="3.40.1280.10">
    <property type="match status" value="1"/>
</dbReference>
<gene>
    <name evidence="4" type="primary">rlmB</name>
    <name evidence="4" type="ORF">OM074_18835</name>
</gene>
<accession>A0AAE3MHP9</accession>
<evidence type="ECO:0000256" key="2">
    <source>
        <dbReference type="ARBA" id="ARBA00022679"/>
    </source>
</evidence>
<dbReference type="RefSeq" id="WP_301202140.1">
    <property type="nucleotide sequence ID" value="NZ_JAPDPI010000055.1"/>
</dbReference>
<sequence length="246" mass="26570">MAGKSDFLFGIRSVIEAINSGKEIEKVLVKKGLRGELYDELLETMKEANISWQSVPVERINRATRKNHQGVIAFVSAITYQDLENSLIQVFEDGKNPLVLVLDGVTDIRNMGAIARSAECAGVDMIVIPEKGGAPINADAVKTSAGALQHIPVCRVKNLFKAVDYLKKSGLQIVVATEKARDNYTKVDFSVPTAIVMGAEDKGVSAQVMKISDADTKIPIVGKISSLNVSVAAGILIYEAVRQRSL</sequence>
<dbReference type="InterPro" id="IPR013123">
    <property type="entry name" value="SpoU_subst-bd"/>
</dbReference>
<dbReference type="GO" id="GO:0008173">
    <property type="term" value="F:RNA methyltransferase activity"/>
    <property type="evidence" value="ECO:0007669"/>
    <property type="project" value="InterPro"/>
</dbReference>
<dbReference type="AlphaFoldDB" id="A0AAE3MHP9"/>
<dbReference type="PANTHER" id="PTHR46429:SF1">
    <property type="entry name" value="23S RRNA (GUANOSINE-2'-O-)-METHYLTRANSFERASE RLMB"/>
    <property type="match status" value="1"/>
</dbReference>
<dbReference type="NCBIfam" id="TIGR00186">
    <property type="entry name" value="rRNA_methyl_3"/>
    <property type="match status" value="1"/>
</dbReference>
<keyword evidence="5" id="KW-1185">Reference proteome</keyword>
<feature type="domain" description="RNA 2-O ribose methyltransferase substrate binding" evidence="3">
    <location>
        <begin position="7"/>
        <end position="81"/>
    </location>
</feature>
<dbReference type="SUPFAM" id="SSF55315">
    <property type="entry name" value="L30e-like"/>
    <property type="match status" value="1"/>
</dbReference>
<dbReference type="PANTHER" id="PTHR46429">
    <property type="entry name" value="23S RRNA (GUANOSINE-2'-O-)-METHYLTRANSFERASE RLMB"/>
    <property type="match status" value="1"/>
</dbReference>
<dbReference type="CDD" id="cd18103">
    <property type="entry name" value="SpoU-like_RlmB"/>
    <property type="match status" value="1"/>
</dbReference>
<organism evidence="4 5">
    <name type="scientific">Plebeiibacterium marinum</name>
    <dbReference type="NCBI Taxonomy" id="2992111"/>
    <lineage>
        <taxon>Bacteria</taxon>
        <taxon>Pseudomonadati</taxon>
        <taxon>Bacteroidota</taxon>
        <taxon>Bacteroidia</taxon>
        <taxon>Marinilabiliales</taxon>
        <taxon>Marinilabiliaceae</taxon>
        <taxon>Plebeiibacterium</taxon>
    </lineage>
</organism>
<dbReference type="EMBL" id="JAPDPI010000055">
    <property type="protein sequence ID" value="MCW3807691.1"/>
    <property type="molecule type" value="Genomic_DNA"/>
</dbReference>
<comment type="caution">
    <text evidence="4">The sequence shown here is derived from an EMBL/GenBank/DDBJ whole genome shotgun (WGS) entry which is preliminary data.</text>
</comment>
<keyword evidence="1" id="KW-0489">Methyltransferase</keyword>
<dbReference type="InterPro" id="IPR029026">
    <property type="entry name" value="tRNA_m1G_MTases_N"/>
</dbReference>
<dbReference type="SMART" id="SM00967">
    <property type="entry name" value="SpoU_sub_bind"/>
    <property type="match status" value="1"/>
</dbReference>
<reference evidence="4" key="1">
    <citation type="submission" date="2022-10" db="EMBL/GenBank/DDBJ databases">
        <authorList>
            <person name="Yu W.X."/>
        </authorList>
    </citation>
    <scope>NUCLEOTIDE SEQUENCE</scope>
    <source>
        <strain evidence="4">D04</strain>
    </source>
</reference>
<dbReference type="Proteomes" id="UP001207408">
    <property type="component" value="Unassembled WGS sequence"/>
</dbReference>
<protein>
    <submittedName>
        <fullName evidence="4">23S rRNA (Guanosine(2251)-2'-O)-methyltransferase RlmB</fullName>
    </submittedName>
</protein>
<dbReference type="GO" id="GO:0006396">
    <property type="term" value="P:RNA processing"/>
    <property type="evidence" value="ECO:0007669"/>
    <property type="project" value="InterPro"/>
</dbReference>
<dbReference type="InterPro" id="IPR001537">
    <property type="entry name" value="SpoU_MeTrfase"/>
</dbReference>
<keyword evidence="2" id="KW-0808">Transferase</keyword>
<dbReference type="InterPro" id="IPR029064">
    <property type="entry name" value="Ribosomal_eL30-like_sf"/>
</dbReference>
<dbReference type="GO" id="GO:0003723">
    <property type="term" value="F:RNA binding"/>
    <property type="evidence" value="ECO:0007669"/>
    <property type="project" value="InterPro"/>
</dbReference>
<dbReference type="SUPFAM" id="SSF75217">
    <property type="entry name" value="alpha/beta knot"/>
    <property type="match status" value="1"/>
</dbReference>
<dbReference type="Pfam" id="PF00588">
    <property type="entry name" value="SpoU_methylase"/>
    <property type="match status" value="1"/>
</dbReference>
<dbReference type="Gene3D" id="3.30.1330.30">
    <property type="match status" value="1"/>
</dbReference>
<evidence type="ECO:0000259" key="3">
    <source>
        <dbReference type="SMART" id="SM00967"/>
    </source>
</evidence>
<dbReference type="GO" id="GO:0032259">
    <property type="term" value="P:methylation"/>
    <property type="evidence" value="ECO:0007669"/>
    <property type="project" value="UniProtKB-KW"/>
</dbReference>
<evidence type="ECO:0000256" key="1">
    <source>
        <dbReference type="ARBA" id="ARBA00022603"/>
    </source>
</evidence>